<reference evidence="2" key="2">
    <citation type="submission" date="2021-08" db="EMBL/GenBank/DDBJ databases">
        <authorList>
            <person name="Gostincar C."/>
            <person name="Sun X."/>
            <person name="Song Z."/>
            <person name="Gunde-Cimerman N."/>
        </authorList>
    </citation>
    <scope>NUCLEOTIDE SEQUENCE</scope>
    <source>
        <strain evidence="2">EXF-8016</strain>
    </source>
</reference>
<proteinExistence type="predicted"/>
<feature type="region of interest" description="Disordered" evidence="1">
    <location>
        <begin position="1"/>
        <end position="37"/>
    </location>
</feature>
<evidence type="ECO:0000313" key="3">
    <source>
        <dbReference type="Proteomes" id="UP000767238"/>
    </source>
</evidence>
<evidence type="ECO:0000256" key="1">
    <source>
        <dbReference type="SAM" id="MobiDB-lite"/>
    </source>
</evidence>
<name>A0A9P8GLR2_AURME</name>
<accession>A0A9P8GLR2</accession>
<feature type="non-terminal residue" evidence="2">
    <location>
        <position position="1"/>
    </location>
</feature>
<dbReference type="Proteomes" id="UP000767238">
    <property type="component" value="Unassembled WGS sequence"/>
</dbReference>
<feature type="compositionally biased region" description="Polar residues" evidence="1">
    <location>
        <begin position="23"/>
        <end position="37"/>
    </location>
</feature>
<feature type="compositionally biased region" description="Polar residues" evidence="1">
    <location>
        <begin position="1"/>
        <end position="13"/>
    </location>
</feature>
<evidence type="ECO:0000313" key="2">
    <source>
        <dbReference type="EMBL" id="KAH0226345.1"/>
    </source>
</evidence>
<protein>
    <submittedName>
        <fullName evidence="2">Uncharacterized protein</fullName>
    </submittedName>
</protein>
<dbReference type="EMBL" id="JAHFYH010000012">
    <property type="protein sequence ID" value="KAH0226345.1"/>
    <property type="molecule type" value="Genomic_DNA"/>
</dbReference>
<dbReference type="AlphaFoldDB" id="A0A9P8GLR2"/>
<gene>
    <name evidence="2" type="ORF">KCV03_g2677</name>
</gene>
<comment type="caution">
    <text evidence="2">The sequence shown here is derived from an EMBL/GenBank/DDBJ whole genome shotgun (WGS) entry which is preliminary data.</text>
</comment>
<dbReference type="OrthoDB" id="3911415at2759"/>
<sequence>MDLQLKNSSLDSARTNDPDLQHSDSSTETASTSMPVAHNQDSPFLRLPLELRYMIYNYSFDYRHRDWAWYKPYERFDPLLCLFHVSQQTRVEIKALVAESRMCLRASISFSGMAILTHSVYHISPKIERCGEKIVVPWAWLHFDEKTPHDFKFWKIMLSFTSAQTSTILVTADIDLKRKSVHLLGTGTLEADNDGMRRTFDTFKDPSGLAVQALEKPLFAAIQAIGRSADSDGFTFQQIRRLVEQAVFPGRKHFESL</sequence>
<reference evidence="2" key="1">
    <citation type="journal article" date="2021" name="J Fungi (Basel)">
        <title>Virulence traits and population genomics of the black yeast Aureobasidium melanogenum.</title>
        <authorList>
            <person name="Cernosa A."/>
            <person name="Sun X."/>
            <person name="Gostincar C."/>
            <person name="Fang C."/>
            <person name="Gunde-Cimerman N."/>
            <person name="Song Z."/>
        </authorList>
    </citation>
    <scope>NUCLEOTIDE SEQUENCE</scope>
    <source>
        <strain evidence="2">EXF-8016</strain>
    </source>
</reference>
<organism evidence="2 3">
    <name type="scientific">Aureobasidium melanogenum</name>
    <name type="common">Aureobasidium pullulans var. melanogenum</name>
    <dbReference type="NCBI Taxonomy" id="46634"/>
    <lineage>
        <taxon>Eukaryota</taxon>
        <taxon>Fungi</taxon>
        <taxon>Dikarya</taxon>
        <taxon>Ascomycota</taxon>
        <taxon>Pezizomycotina</taxon>
        <taxon>Dothideomycetes</taxon>
        <taxon>Dothideomycetidae</taxon>
        <taxon>Dothideales</taxon>
        <taxon>Saccotheciaceae</taxon>
        <taxon>Aureobasidium</taxon>
    </lineage>
</organism>